<dbReference type="PANTHER" id="PTHR21500:SF0">
    <property type="entry name" value="TUBULIN-SPECIFIC CHAPERONE A"/>
    <property type="match status" value="1"/>
</dbReference>
<proteinExistence type="inferred from homology"/>
<evidence type="ECO:0000256" key="5">
    <source>
        <dbReference type="ARBA" id="ARBA00026055"/>
    </source>
</evidence>
<reference evidence="8" key="1">
    <citation type="submission" date="2021-01" db="UniProtKB">
        <authorList>
            <consortium name="EnsemblMetazoa"/>
        </authorList>
    </citation>
    <scope>IDENTIFICATION</scope>
</reference>
<dbReference type="GO" id="GO:0007023">
    <property type="term" value="P:post-chaperonin tubulin folding pathway"/>
    <property type="evidence" value="ECO:0007669"/>
    <property type="project" value="UniProtKB-UniRule"/>
</dbReference>
<feature type="coiled-coil region" evidence="7">
    <location>
        <begin position="18"/>
        <end position="45"/>
    </location>
</feature>
<dbReference type="Gene3D" id="1.20.58.90">
    <property type="match status" value="1"/>
</dbReference>
<dbReference type="GO" id="GO:0007021">
    <property type="term" value="P:tubulin complex assembly"/>
    <property type="evidence" value="ECO:0007669"/>
    <property type="project" value="UniProtKB-UniRule"/>
</dbReference>
<dbReference type="Pfam" id="PF02970">
    <property type="entry name" value="TBCA"/>
    <property type="match status" value="1"/>
</dbReference>
<dbReference type="SUPFAM" id="SSF46988">
    <property type="entry name" value="Tubulin chaperone cofactor A"/>
    <property type="match status" value="1"/>
</dbReference>
<dbReference type="OrthoDB" id="296187at2759"/>
<evidence type="ECO:0000313" key="8">
    <source>
        <dbReference type="EnsemblMetazoa" id="CLYHEMP001439.1"/>
    </source>
</evidence>
<keyword evidence="9" id="KW-1185">Reference proteome</keyword>
<dbReference type="EnsemblMetazoa" id="CLYHEMT001439.1">
    <property type="protein sequence ID" value="CLYHEMP001439.1"/>
    <property type="gene ID" value="CLYHEMG001439"/>
</dbReference>
<sequence>MPPKDPKLRNITIKTGVVKRLAKEKTMYEKETAQQEAKIEKMKADGKDEYDIKKMIEVKGESAAMIMDCLNRLKKAHQELKTILDNDTDYAESEEYKAAQDVYSDASSVISA</sequence>
<evidence type="ECO:0000256" key="2">
    <source>
        <dbReference type="ARBA" id="ARBA00006806"/>
    </source>
</evidence>
<comment type="similarity">
    <text evidence="2 6">Belongs to the TBCA family.</text>
</comment>
<evidence type="ECO:0000256" key="3">
    <source>
        <dbReference type="ARBA" id="ARBA00015002"/>
    </source>
</evidence>
<dbReference type="GeneID" id="136807285"/>
<keyword evidence="7" id="KW-0175">Coiled coil</keyword>
<name>A0A7M5WID2_9CNID</name>
<dbReference type="PANTHER" id="PTHR21500">
    <property type="entry name" value="TUBULIN-SPECIFIC CHAPERONE A"/>
    <property type="match status" value="1"/>
</dbReference>
<keyword evidence="6" id="KW-0963">Cytoplasm</keyword>
<accession>A0A7M5WID2</accession>
<evidence type="ECO:0000313" key="9">
    <source>
        <dbReference type="Proteomes" id="UP000594262"/>
    </source>
</evidence>
<dbReference type="Proteomes" id="UP000594262">
    <property type="component" value="Unplaced"/>
</dbReference>
<evidence type="ECO:0000256" key="6">
    <source>
        <dbReference type="RuleBase" id="RU364030"/>
    </source>
</evidence>
<dbReference type="InterPro" id="IPR036126">
    <property type="entry name" value="TBCA_sf"/>
</dbReference>
<keyword evidence="4 6" id="KW-0143">Chaperone</keyword>
<comment type="subcellular location">
    <subcellularLocation>
        <location evidence="6">Cytoplasm</location>
        <location evidence="6">Cytoskeleton</location>
    </subcellularLocation>
</comment>
<protein>
    <recommendedName>
        <fullName evidence="3 6">Tubulin-specific chaperone A</fullName>
    </recommendedName>
</protein>
<dbReference type="GO" id="GO:0048487">
    <property type="term" value="F:beta-tubulin binding"/>
    <property type="evidence" value="ECO:0007669"/>
    <property type="project" value="InterPro"/>
</dbReference>
<evidence type="ECO:0000256" key="1">
    <source>
        <dbReference type="ARBA" id="ARBA00003046"/>
    </source>
</evidence>
<dbReference type="AlphaFoldDB" id="A0A7M5WID2"/>
<comment type="subunit">
    <text evidence="5 6">Supercomplex made of cofactors A to E. Cofactors A and D function by capturing and stabilizing tubulin in a quasi-native conformation. Cofactor E binds to the cofactor D-tubulin complex; interaction with cofactor C then causes the release of tubulin polypeptides that are committed to the native state.</text>
</comment>
<evidence type="ECO:0000256" key="4">
    <source>
        <dbReference type="ARBA" id="ARBA00023186"/>
    </source>
</evidence>
<dbReference type="RefSeq" id="XP_066919997.1">
    <property type="nucleotide sequence ID" value="XM_067063896.1"/>
</dbReference>
<evidence type="ECO:0000256" key="7">
    <source>
        <dbReference type="SAM" id="Coils"/>
    </source>
</evidence>
<keyword evidence="6" id="KW-0493">Microtubule</keyword>
<dbReference type="GO" id="GO:0005874">
    <property type="term" value="C:microtubule"/>
    <property type="evidence" value="ECO:0007669"/>
    <property type="project" value="UniProtKB-KW"/>
</dbReference>
<comment type="function">
    <text evidence="1">Tubulin-folding protein; involved in the early step of the tubulin folding pathway.</text>
</comment>
<dbReference type="InterPro" id="IPR004226">
    <property type="entry name" value="TBCA"/>
</dbReference>
<dbReference type="GO" id="GO:0005829">
    <property type="term" value="C:cytosol"/>
    <property type="evidence" value="ECO:0007669"/>
    <property type="project" value="TreeGrafter"/>
</dbReference>
<organism evidence="8 9">
    <name type="scientific">Clytia hemisphaerica</name>
    <dbReference type="NCBI Taxonomy" id="252671"/>
    <lineage>
        <taxon>Eukaryota</taxon>
        <taxon>Metazoa</taxon>
        <taxon>Cnidaria</taxon>
        <taxon>Hydrozoa</taxon>
        <taxon>Hydroidolina</taxon>
        <taxon>Leptothecata</taxon>
        <taxon>Obeliida</taxon>
        <taxon>Clytiidae</taxon>
        <taxon>Clytia</taxon>
    </lineage>
</organism>
<keyword evidence="6" id="KW-0206">Cytoskeleton</keyword>